<dbReference type="OrthoDB" id="9788959at2"/>
<dbReference type="EMBL" id="VSFC01000012">
    <property type="protein sequence ID" value="TYA59027.1"/>
    <property type="molecule type" value="Genomic_DNA"/>
</dbReference>
<evidence type="ECO:0000313" key="4">
    <source>
        <dbReference type="Proteomes" id="UP000324550"/>
    </source>
</evidence>
<name>A0A5D0GMU8_9FLAO</name>
<comment type="caution">
    <text evidence="3">The sequence shown here is derived from an EMBL/GenBank/DDBJ whole genome shotgun (WGS) entry which is preliminary data.</text>
</comment>
<organism evidence="3 4">
    <name type="scientific">Formosa maritima</name>
    <dbReference type="NCBI Taxonomy" id="2592046"/>
    <lineage>
        <taxon>Bacteria</taxon>
        <taxon>Pseudomonadati</taxon>
        <taxon>Bacteroidota</taxon>
        <taxon>Flavobacteriia</taxon>
        <taxon>Flavobacteriales</taxon>
        <taxon>Flavobacteriaceae</taxon>
        <taxon>Formosa</taxon>
    </lineage>
</organism>
<dbReference type="PANTHER" id="PTHR46268">
    <property type="entry name" value="STRESS RESPONSE PROTEIN NHAX"/>
    <property type="match status" value="1"/>
</dbReference>
<evidence type="ECO:0000313" key="3">
    <source>
        <dbReference type="EMBL" id="TYA59027.1"/>
    </source>
</evidence>
<comment type="similarity">
    <text evidence="1">Belongs to the universal stress protein A family.</text>
</comment>
<reference evidence="3 4" key="1">
    <citation type="submission" date="2019-08" db="EMBL/GenBank/DDBJ databases">
        <title>Formosa sediminis sp. nov., isolated from marine sediment.</title>
        <authorList>
            <person name="Cao W.R."/>
        </authorList>
    </citation>
    <scope>NUCLEOTIDE SEQUENCE [LARGE SCALE GENOMIC DNA]</scope>
    <source>
        <strain evidence="3 4">1494</strain>
    </source>
</reference>
<dbReference type="SUPFAM" id="SSF52402">
    <property type="entry name" value="Adenine nucleotide alpha hydrolases-like"/>
    <property type="match status" value="2"/>
</dbReference>
<dbReference type="PANTHER" id="PTHR46268:SF6">
    <property type="entry name" value="UNIVERSAL STRESS PROTEIN UP12"/>
    <property type="match status" value="1"/>
</dbReference>
<dbReference type="InterPro" id="IPR006016">
    <property type="entry name" value="UspA"/>
</dbReference>
<protein>
    <submittedName>
        <fullName evidence="3">Universal stress protein</fullName>
    </submittedName>
</protein>
<dbReference type="Proteomes" id="UP000324550">
    <property type="component" value="Unassembled WGS sequence"/>
</dbReference>
<dbReference type="Pfam" id="PF00582">
    <property type="entry name" value="Usp"/>
    <property type="match status" value="1"/>
</dbReference>
<accession>A0A5D0GMU8</accession>
<dbReference type="Gene3D" id="3.40.50.12370">
    <property type="match status" value="1"/>
</dbReference>
<dbReference type="RefSeq" id="WP_148452879.1">
    <property type="nucleotide sequence ID" value="NZ_VSFC01000012.1"/>
</dbReference>
<keyword evidence="4" id="KW-1185">Reference proteome</keyword>
<gene>
    <name evidence="3" type="ORF">FVF61_02440</name>
</gene>
<dbReference type="InterPro" id="IPR006015">
    <property type="entry name" value="Universal_stress_UspA"/>
</dbReference>
<proteinExistence type="inferred from homology"/>
<dbReference type="AlphaFoldDB" id="A0A5D0GMU8"/>
<dbReference type="CDD" id="cd00293">
    <property type="entry name" value="USP-like"/>
    <property type="match status" value="1"/>
</dbReference>
<dbReference type="PRINTS" id="PR01438">
    <property type="entry name" value="UNVRSLSTRESS"/>
</dbReference>
<evidence type="ECO:0000259" key="2">
    <source>
        <dbReference type="Pfam" id="PF00582"/>
    </source>
</evidence>
<feature type="domain" description="UspA" evidence="2">
    <location>
        <begin position="1"/>
        <end position="147"/>
    </location>
</feature>
<sequence length="283" mass="32018">MKKILLPTDFSDNSWEATLYAIKLFKDKKCTFYIMHSLEPLVSAPSTAVSSRRANEAIQKSRQNESKIELEKEFNKILELPKNDNHTFETFIAYDYFLDAVQFHVNKLDIEMVIVGTKGASGIKEITIGSNTANLINKITCPIIAVPQNVLTKDMSEIGFATDFSINNYGNELDLLKEIATVNTSKISIVHVSQKSTELTGDLLANKNVLEKTLQPLHFEFYFVTDVPVEVGTRVFSESRRLGMLCIINKKRSFFEKLFSKSNSKSISSHINVPLLIFNHSRI</sequence>
<evidence type="ECO:0000256" key="1">
    <source>
        <dbReference type="ARBA" id="ARBA00008791"/>
    </source>
</evidence>